<sequence>MFNFIVAGEVYEFFQEQKGSELFPVSRLFESTSDSIRNKLLPLTGESLQYLSSLPVIFMTEPEREANYKEYSLVRIGSISNLEVLTERRETKIKFDFTILTDLGKCEIPSEKDYTSILGLGFFGLHRTRWSIKDLELTDALNVMGIDTQVPPPPLGKVIIPHESSDDQTIITDVNAYLSEVLDHSFTENEEIFYRGHSDYRYELTPSLYRKDDEHGNFRYRQHESEMINELLTVQPSEFKNDRYMLDKLVRMQHYGLPTRLLDITTNPLIALYFACSTMKKENDKEIDGNVIIMTTRKSQIKFFDSDTVSCIANLSRLPEPVKRVLDFSQTKSSFNETDACAQLLHLIKDEKSYFKHVIEPDDLQRLIVVKGRMSNPRINSQSGAFLLFGEDAVLPETGHSEIKIKKFRISNKAGLMTQLARFGINESTVYPGIERAAGEIAKKYDQSKRC</sequence>
<protein>
    <submittedName>
        <fullName evidence="2">FRG domain</fullName>
    </submittedName>
</protein>
<accession>A0A0T9MTT9</accession>
<reference evidence="2 3" key="1">
    <citation type="submission" date="2015-03" db="EMBL/GenBank/DDBJ databases">
        <authorList>
            <person name="Murphy D."/>
        </authorList>
    </citation>
    <scope>NUCLEOTIDE SEQUENCE [LARGE SCALE GENOMIC DNA]</scope>
    <source>
        <strain evidence="2 3">BR165/97</strain>
    </source>
</reference>
<feature type="domain" description="FRG" evidence="1">
    <location>
        <begin position="188"/>
        <end position="288"/>
    </location>
</feature>
<dbReference type="AlphaFoldDB" id="A0A0T9MTT9"/>
<evidence type="ECO:0000313" key="3">
    <source>
        <dbReference type="Proteomes" id="UP000038750"/>
    </source>
</evidence>
<dbReference type="EMBL" id="CPZJ01000019">
    <property type="protein sequence ID" value="CNG46449.1"/>
    <property type="molecule type" value="Genomic_DNA"/>
</dbReference>
<dbReference type="SMART" id="SM00901">
    <property type="entry name" value="FRG"/>
    <property type="match status" value="1"/>
</dbReference>
<dbReference type="RefSeq" id="WP_050074379.1">
    <property type="nucleotide sequence ID" value="NZ_CPZJ01000019.1"/>
</dbReference>
<dbReference type="OrthoDB" id="9816036at2"/>
<name>A0A0T9MTT9_YERIN</name>
<organism evidence="2 3">
    <name type="scientific">Yersinia intermedia</name>
    <dbReference type="NCBI Taxonomy" id="631"/>
    <lineage>
        <taxon>Bacteria</taxon>
        <taxon>Pseudomonadati</taxon>
        <taxon>Pseudomonadota</taxon>
        <taxon>Gammaproteobacteria</taxon>
        <taxon>Enterobacterales</taxon>
        <taxon>Yersiniaceae</taxon>
        <taxon>Yersinia</taxon>
    </lineage>
</organism>
<proteinExistence type="predicted"/>
<dbReference type="Pfam" id="PF08867">
    <property type="entry name" value="FRG"/>
    <property type="match status" value="1"/>
</dbReference>
<evidence type="ECO:0000259" key="1">
    <source>
        <dbReference type="SMART" id="SM00901"/>
    </source>
</evidence>
<dbReference type="InterPro" id="IPR014966">
    <property type="entry name" value="FRG-dom"/>
</dbReference>
<gene>
    <name evidence="2" type="ORF">ERS008530_03818</name>
</gene>
<dbReference type="Proteomes" id="UP000038750">
    <property type="component" value="Unassembled WGS sequence"/>
</dbReference>
<evidence type="ECO:0000313" key="2">
    <source>
        <dbReference type="EMBL" id="CNG46449.1"/>
    </source>
</evidence>